<gene>
    <name evidence="3" type="ORF">E6W39_25600</name>
</gene>
<dbReference type="Proteomes" id="UP000319103">
    <property type="component" value="Unassembled WGS sequence"/>
</dbReference>
<evidence type="ECO:0008006" key="5">
    <source>
        <dbReference type="Google" id="ProtNLM"/>
    </source>
</evidence>
<feature type="region of interest" description="Disordered" evidence="1">
    <location>
        <begin position="34"/>
        <end position="58"/>
    </location>
</feature>
<protein>
    <recommendedName>
        <fullName evidence="5">Lipoprotein</fullName>
    </recommendedName>
</protein>
<proteinExistence type="predicted"/>
<dbReference type="AlphaFoldDB" id="A0A540W7T9"/>
<evidence type="ECO:0000256" key="1">
    <source>
        <dbReference type="SAM" id="MobiDB-lite"/>
    </source>
</evidence>
<feature type="compositionally biased region" description="Low complexity" evidence="1">
    <location>
        <begin position="34"/>
        <end position="45"/>
    </location>
</feature>
<feature type="signal peptide" evidence="2">
    <location>
        <begin position="1"/>
        <end position="22"/>
    </location>
</feature>
<organism evidence="3 4">
    <name type="scientific">Kitasatospora acidiphila</name>
    <dbReference type="NCBI Taxonomy" id="2567942"/>
    <lineage>
        <taxon>Bacteria</taxon>
        <taxon>Bacillati</taxon>
        <taxon>Actinomycetota</taxon>
        <taxon>Actinomycetes</taxon>
        <taxon>Kitasatosporales</taxon>
        <taxon>Streptomycetaceae</taxon>
        <taxon>Kitasatospora</taxon>
    </lineage>
</organism>
<feature type="chain" id="PRO_5022111357" description="Lipoprotein" evidence="2">
    <location>
        <begin position="23"/>
        <end position="286"/>
    </location>
</feature>
<dbReference type="OrthoDB" id="3369896at2"/>
<dbReference type="PROSITE" id="PS51257">
    <property type="entry name" value="PROKAR_LIPOPROTEIN"/>
    <property type="match status" value="1"/>
</dbReference>
<comment type="caution">
    <text evidence="3">The sequence shown here is derived from an EMBL/GenBank/DDBJ whole genome shotgun (WGS) entry which is preliminary data.</text>
</comment>
<name>A0A540W7T9_9ACTN</name>
<dbReference type="Gene3D" id="2.50.20.20">
    <property type="match status" value="1"/>
</dbReference>
<accession>A0A540W7T9</accession>
<keyword evidence="2" id="KW-0732">Signal</keyword>
<sequence length="286" mass="29207">MAALLRAVAAAAAAVALFGTLAACEPTAGPEAAASGRRSAAAEPALPAPPAPRPADRSPLGVLLSAEQVLQTAGRARLHYWSEVPGGATDCADGVLSWAPPALQLTRTAPGATGRLIVLGGVSYQGGDTATAARLGGRHWERATGPDGPDGRPQTPYAELADQLDPLQAVTAAAAAGDLRLVGEELLGKVPVGHWAATTTVADYTAAEADLLSPARRDRLAAALGGGGVTALTLDLWLNDRDQLVQLRRTGSSPQGVLDQLIEYRDYGDQLAVLAPPESDTRAAGR</sequence>
<dbReference type="RefSeq" id="WP_141635530.1">
    <property type="nucleotide sequence ID" value="NZ_VIGB01000003.1"/>
</dbReference>
<keyword evidence="4" id="KW-1185">Reference proteome</keyword>
<evidence type="ECO:0000313" key="3">
    <source>
        <dbReference type="EMBL" id="TQF04987.1"/>
    </source>
</evidence>
<dbReference type="EMBL" id="VIGB01000003">
    <property type="protein sequence ID" value="TQF04987.1"/>
    <property type="molecule type" value="Genomic_DNA"/>
</dbReference>
<reference evidence="3 4" key="1">
    <citation type="submission" date="2019-06" db="EMBL/GenBank/DDBJ databases">
        <title>Description of Kitasatospora acidophila sp. nov. isolated from pine grove soil, and reclassification of Streptomyces novaecaesareae to Kitasatospora novaeceasareae comb. nov.</title>
        <authorList>
            <person name="Kim M.J."/>
        </authorList>
    </citation>
    <scope>NUCLEOTIDE SEQUENCE [LARGE SCALE GENOMIC DNA]</scope>
    <source>
        <strain evidence="3 4">MMS16-CNU292</strain>
    </source>
</reference>
<evidence type="ECO:0000256" key="2">
    <source>
        <dbReference type="SAM" id="SignalP"/>
    </source>
</evidence>
<evidence type="ECO:0000313" key="4">
    <source>
        <dbReference type="Proteomes" id="UP000319103"/>
    </source>
</evidence>